<dbReference type="OrthoDB" id="5972614at2759"/>
<dbReference type="PANTHER" id="PTHR10981:SF0">
    <property type="entry name" value="BATTENIN"/>
    <property type="match status" value="1"/>
</dbReference>
<feature type="transmembrane region" description="Helical" evidence="7">
    <location>
        <begin position="161"/>
        <end position="180"/>
    </location>
</feature>
<dbReference type="PRINTS" id="PR01315">
    <property type="entry name" value="BATTENIN"/>
</dbReference>
<dbReference type="RefSeq" id="XP_031570635.1">
    <property type="nucleotide sequence ID" value="XM_031714775.1"/>
</dbReference>
<sequence>MSFLRRQQLSTFYFFLLGLSANIIPMVVIWIAVDDILAGTLWSTTVLLIAFSITDILVKVVSPAIINRISFHLSFALLTILSVASILLLVMIDDVRVRIAGVTVFGLANGFAIITIVTLFAHYETADLLGNAFQNGINSSVFLASLGYTGLTTWFCVAPRIAIAVCIPICFIPLGIYILLDKEPLKDHLQGTAKLVQYTKLPQEEYSNDKQDTTADKPRSETFLVLVKSFPIFIYTYLSNFCIHFSIAAVLTTLTFPSSPFLPRDHFQYYRMISDAGIVIGGLGSFILGCTGQEWMNKFFGIRNTGLLVVINVIHMLFFVVASWYRFLPNVIHVFVLCFIQGITFGLAVVQAMICATNMFSSPYDKATALSTHEVGISVGRIMAAFLGVFIEKYLREHCTYNLLLGEYCLARIPSSAGWSTNLICKKQGLH</sequence>
<evidence type="ECO:0000256" key="4">
    <source>
        <dbReference type="ARBA" id="ARBA00022692"/>
    </source>
</evidence>
<dbReference type="GeneID" id="116304968"/>
<name>A0A6P8IXH7_ACTTE</name>
<dbReference type="InterPro" id="IPR036259">
    <property type="entry name" value="MFS_trans_sf"/>
</dbReference>
<keyword evidence="3" id="KW-0813">Transport</keyword>
<comment type="subcellular location">
    <subcellularLocation>
        <location evidence="1">Endomembrane system</location>
        <topology evidence="1">Multi-pass membrane protein</topology>
    </subcellularLocation>
    <subcellularLocation>
        <location evidence="7">Lysosome membrane</location>
        <topology evidence="7">Multi-pass membrane protein</topology>
    </subcellularLocation>
</comment>
<feature type="transmembrane region" description="Helical" evidence="7">
    <location>
        <begin position="70"/>
        <end position="92"/>
    </location>
</feature>
<evidence type="ECO:0000256" key="2">
    <source>
        <dbReference type="ARBA" id="ARBA00007467"/>
    </source>
</evidence>
<dbReference type="KEGG" id="aten:116304968"/>
<keyword evidence="6 7" id="KW-0472">Membrane</keyword>
<dbReference type="AlphaFoldDB" id="A0A6P8IXH7"/>
<dbReference type="InParanoid" id="A0A6P8IXH7"/>
<dbReference type="GO" id="GO:0005765">
    <property type="term" value="C:lysosomal membrane"/>
    <property type="evidence" value="ECO:0007669"/>
    <property type="project" value="UniProtKB-SubCell"/>
</dbReference>
<feature type="transmembrane region" description="Helical" evidence="7">
    <location>
        <begin position="135"/>
        <end position="155"/>
    </location>
</feature>
<evidence type="ECO:0000256" key="5">
    <source>
        <dbReference type="ARBA" id="ARBA00022989"/>
    </source>
</evidence>
<dbReference type="Pfam" id="PF02487">
    <property type="entry name" value="CLN3"/>
    <property type="match status" value="1"/>
</dbReference>
<evidence type="ECO:0000256" key="7">
    <source>
        <dbReference type="RuleBase" id="RU361113"/>
    </source>
</evidence>
<evidence type="ECO:0000256" key="6">
    <source>
        <dbReference type="ARBA" id="ARBA00023136"/>
    </source>
</evidence>
<reference evidence="9" key="1">
    <citation type="submission" date="2025-08" db="UniProtKB">
        <authorList>
            <consortium name="RefSeq"/>
        </authorList>
    </citation>
    <scope>IDENTIFICATION</scope>
    <source>
        <tissue evidence="9">Tentacle</tissue>
    </source>
</reference>
<evidence type="ECO:0000256" key="1">
    <source>
        <dbReference type="ARBA" id="ARBA00004127"/>
    </source>
</evidence>
<feature type="transmembrane region" description="Helical" evidence="7">
    <location>
        <begin position="12"/>
        <end position="33"/>
    </location>
</feature>
<gene>
    <name evidence="9" type="primary">LOC116304968</name>
</gene>
<feature type="transmembrane region" description="Helical" evidence="7">
    <location>
        <begin position="39"/>
        <end position="58"/>
    </location>
</feature>
<evidence type="ECO:0000313" key="9">
    <source>
        <dbReference type="RefSeq" id="XP_031570635.1"/>
    </source>
</evidence>
<feature type="transmembrane region" description="Helical" evidence="7">
    <location>
        <begin position="307"/>
        <end position="325"/>
    </location>
</feature>
<dbReference type="GO" id="GO:0051453">
    <property type="term" value="P:regulation of intracellular pH"/>
    <property type="evidence" value="ECO:0007669"/>
    <property type="project" value="TreeGrafter"/>
</dbReference>
<keyword evidence="7" id="KW-0458">Lysosome</keyword>
<feature type="transmembrane region" description="Helical" evidence="7">
    <location>
        <begin position="331"/>
        <end position="356"/>
    </location>
</feature>
<evidence type="ECO:0000256" key="3">
    <source>
        <dbReference type="ARBA" id="ARBA00022448"/>
    </source>
</evidence>
<feature type="transmembrane region" description="Helical" evidence="7">
    <location>
        <begin position="276"/>
        <end position="295"/>
    </location>
</feature>
<protein>
    <recommendedName>
        <fullName evidence="7">Battenin</fullName>
    </recommendedName>
</protein>
<organism evidence="8 9">
    <name type="scientific">Actinia tenebrosa</name>
    <name type="common">Australian red waratah sea anemone</name>
    <dbReference type="NCBI Taxonomy" id="6105"/>
    <lineage>
        <taxon>Eukaryota</taxon>
        <taxon>Metazoa</taxon>
        <taxon>Cnidaria</taxon>
        <taxon>Anthozoa</taxon>
        <taxon>Hexacorallia</taxon>
        <taxon>Actiniaria</taxon>
        <taxon>Actiniidae</taxon>
        <taxon>Actinia</taxon>
    </lineage>
</organism>
<dbReference type="GO" id="GO:0012505">
    <property type="term" value="C:endomembrane system"/>
    <property type="evidence" value="ECO:0007669"/>
    <property type="project" value="UniProtKB-SubCell"/>
</dbReference>
<dbReference type="Gene3D" id="1.20.1250.20">
    <property type="entry name" value="MFS general substrate transporter like domains"/>
    <property type="match status" value="1"/>
</dbReference>
<evidence type="ECO:0000313" key="8">
    <source>
        <dbReference type="Proteomes" id="UP000515163"/>
    </source>
</evidence>
<dbReference type="InterPro" id="IPR003492">
    <property type="entry name" value="Battenin_disease_Cln3"/>
</dbReference>
<keyword evidence="5 7" id="KW-1133">Transmembrane helix</keyword>
<dbReference type="SUPFAM" id="SSF103473">
    <property type="entry name" value="MFS general substrate transporter"/>
    <property type="match status" value="1"/>
</dbReference>
<dbReference type="Proteomes" id="UP000515163">
    <property type="component" value="Unplaced"/>
</dbReference>
<proteinExistence type="inferred from homology"/>
<comment type="similarity">
    <text evidence="2 7">Belongs to the battenin family.</text>
</comment>
<keyword evidence="4 7" id="KW-0812">Transmembrane</keyword>
<accession>A0A6P8IXH7</accession>
<feature type="transmembrane region" description="Helical" evidence="7">
    <location>
        <begin position="232"/>
        <end position="256"/>
    </location>
</feature>
<dbReference type="PANTHER" id="PTHR10981">
    <property type="entry name" value="BATTENIN"/>
    <property type="match status" value="1"/>
</dbReference>
<keyword evidence="8" id="KW-1185">Reference proteome</keyword>
<feature type="transmembrane region" description="Helical" evidence="7">
    <location>
        <begin position="98"/>
        <end position="123"/>
    </location>
</feature>